<accession>K0KC79</accession>
<dbReference type="GO" id="GO:0032259">
    <property type="term" value="P:methylation"/>
    <property type="evidence" value="ECO:0007669"/>
    <property type="project" value="UniProtKB-KW"/>
</dbReference>
<reference evidence="2 3" key="1">
    <citation type="journal article" date="2012" name="Eukaryot. Cell">
        <title>Draft genome sequence of Wickerhamomyces ciferrii NRRL Y-1031 F-60-10.</title>
        <authorList>
            <person name="Schneider J."/>
            <person name="Andrea H."/>
            <person name="Blom J."/>
            <person name="Jaenicke S."/>
            <person name="Ruckert C."/>
            <person name="Schorsch C."/>
            <person name="Szczepanowski R."/>
            <person name="Farwick M."/>
            <person name="Goesmann A."/>
            <person name="Puhler A."/>
            <person name="Schaffer S."/>
            <person name="Tauch A."/>
            <person name="Kohler T."/>
            <person name="Brinkrolf K."/>
        </authorList>
    </citation>
    <scope>NUCLEOTIDE SEQUENCE [LARGE SCALE GENOMIC DNA]</scope>
    <source>
        <strain evidence="3">ATCC 14091 / BCRC 22168 / CBS 111 / JCM 3599 / NBRC 0793 / NRRL Y-1031 F-60-10</strain>
    </source>
</reference>
<dbReference type="HOGENOM" id="CLU_652478_0_0_1"/>
<evidence type="ECO:0000313" key="3">
    <source>
        <dbReference type="Proteomes" id="UP000009328"/>
    </source>
</evidence>
<feature type="compositionally biased region" description="Basic and acidic residues" evidence="1">
    <location>
        <begin position="210"/>
        <end position="228"/>
    </location>
</feature>
<evidence type="ECO:0000256" key="1">
    <source>
        <dbReference type="SAM" id="MobiDB-lite"/>
    </source>
</evidence>
<dbReference type="Proteomes" id="UP000009328">
    <property type="component" value="Unassembled WGS sequence"/>
</dbReference>
<protein>
    <submittedName>
        <fullName evidence="2">Histone-lysine N-methyltransferase</fullName>
        <ecNumber evidence="2">2.1.1.43</ecNumber>
    </submittedName>
</protein>
<keyword evidence="2" id="KW-0808">Transferase</keyword>
<organism evidence="2 3">
    <name type="scientific">Wickerhamomyces ciferrii (strain ATCC 14091 / BCRC 22168 / CBS 111 / JCM 3599 / NBRC 0793 / NRRL Y-1031 F-60-10)</name>
    <name type="common">Yeast</name>
    <name type="synonym">Pichia ciferrii</name>
    <dbReference type="NCBI Taxonomy" id="1206466"/>
    <lineage>
        <taxon>Eukaryota</taxon>
        <taxon>Fungi</taxon>
        <taxon>Dikarya</taxon>
        <taxon>Ascomycota</taxon>
        <taxon>Saccharomycotina</taxon>
        <taxon>Saccharomycetes</taxon>
        <taxon>Phaffomycetales</taxon>
        <taxon>Wickerhamomycetaceae</taxon>
        <taxon>Wickerhamomyces</taxon>
    </lineage>
</organism>
<dbReference type="EMBL" id="CAIF01000050">
    <property type="protein sequence ID" value="CCH42685.1"/>
    <property type="molecule type" value="Genomic_DNA"/>
</dbReference>
<dbReference type="AlphaFoldDB" id="K0KC79"/>
<dbReference type="STRING" id="1206466.K0KC79"/>
<proteinExistence type="predicted"/>
<feature type="compositionally biased region" description="Low complexity" evidence="1">
    <location>
        <begin position="253"/>
        <end position="265"/>
    </location>
</feature>
<dbReference type="InParanoid" id="K0KC79"/>
<feature type="compositionally biased region" description="Polar residues" evidence="1">
    <location>
        <begin position="229"/>
        <end position="252"/>
    </location>
</feature>
<gene>
    <name evidence="2" type="ORF">BN7_2229</name>
</gene>
<feature type="region of interest" description="Disordered" evidence="1">
    <location>
        <begin position="194"/>
        <end position="413"/>
    </location>
</feature>
<evidence type="ECO:0000313" key="2">
    <source>
        <dbReference type="EMBL" id="CCH42685.1"/>
    </source>
</evidence>
<dbReference type="GO" id="GO:0008168">
    <property type="term" value="F:methyltransferase activity"/>
    <property type="evidence" value="ECO:0007669"/>
    <property type="project" value="UniProtKB-KW"/>
</dbReference>
<dbReference type="EC" id="2.1.1.43" evidence="2"/>
<keyword evidence="2" id="KW-0489">Methyltransferase</keyword>
<name>K0KC79_WICCF</name>
<keyword evidence="3" id="KW-1185">Reference proteome</keyword>
<feature type="compositionally biased region" description="Polar residues" evidence="1">
    <location>
        <begin position="194"/>
        <end position="205"/>
    </location>
</feature>
<feature type="compositionally biased region" description="Low complexity" evidence="1">
    <location>
        <begin position="334"/>
        <end position="381"/>
    </location>
</feature>
<comment type="caution">
    <text evidence="2">The sequence shown here is derived from an EMBL/GenBank/DDBJ whole genome shotgun (WGS) entry which is preliminary data.</text>
</comment>
<sequence length="421" mass="45792">MEQIIEIHKEKIDGLINDIFSSPNNHNKLAHDFIHSLNGETCTFEKFEEFISNQISTSNGLKNYDLDKITNKLNFYNNNVVKSKVINGSIIKRTTLPDKSTRCFLVIPLKTFPKRYYIKKLMEILEILMKNRSSFTNNDLKSKIKKHFEQQIKKGYEDEYLISPDEIAKFTKIHTNLDPIINLSKLIFENIQQSGPDGKSQTNYAPGSDSKGKDTASDDHTSGSDSKAKTTASNDYTPGSDSKGKTTASDDYTSSSKSQAKTTASDDYTSGSKNKAKDTATATADYTSGSKSKAKDTATADYTSGSKGKAKDTATADYTSGSKGKAKDTATDYTSGSKSTGSKSKGKTTASDDYTSGSKSKGKTAASDNYTSGSKSKAKTTTDVRQPSANATAADANVSPSRHRIKAPTDFANPDIKCTIW</sequence>